<sequence>MLHKPTLNSPSTPTFSPTASPFTLPHHTRPTPPLPHVCIRIQPLVKFSPHSSLANLPYFPTSRLPFHHDTSSFTLQPPQRKTPRSLNRMSETPKPPTLLTYFPTASPHPPPPPLLTF</sequence>
<feature type="compositionally biased region" description="Polar residues" evidence="1">
    <location>
        <begin position="71"/>
        <end position="90"/>
    </location>
</feature>
<proteinExistence type="predicted"/>
<comment type="caution">
    <text evidence="2">The sequence shown here is derived from an EMBL/GenBank/DDBJ whole genome shotgun (WGS) entry which is preliminary data.</text>
</comment>
<keyword evidence="3" id="KW-1185">Reference proteome</keyword>
<gene>
    <name evidence="2" type="ORF">WJX73_002458</name>
</gene>
<feature type="region of interest" description="Disordered" evidence="1">
    <location>
        <begin position="69"/>
        <end position="117"/>
    </location>
</feature>
<accession>A0AAW1NZC3</accession>
<dbReference type="EMBL" id="JALJOQ010000082">
    <property type="protein sequence ID" value="KAK9800325.1"/>
    <property type="molecule type" value="Genomic_DNA"/>
</dbReference>
<dbReference type="AlphaFoldDB" id="A0AAW1NZC3"/>
<evidence type="ECO:0000313" key="3">
    <source>
        <dbReference type="Proteomes" id="UP001465755"/>
    </source>
</evidence>
<dbReference type="Proteomes" id="UP001465755">
    <property type="component" value="Unassembled WGS sequence"/>
</dbReference>
<evidence type="ECO:0000256" key="1">
    <source>
        <dbReference type="SAM" id="MobiDB-lite"/>
    </source>
</evidence>
<evidence type="ECO:0000313" key="2">
    <source>
        <dbReference type="EMBL" id="KAK9800325.1"/>
    </source>
</evidence>
<reference evidence="2 3" key="1">
    <citation type="journal article" date="2024" name="Nat. Commun.">
        <title>Phylogenomics reveals the evolutionary origins of lichenization in chlorophyte algae.</title>
        <authorList>
            <person name="Puginier C."/>
            <person name="Libourel C."/>
            <person name="Otte J."/>
            <person name="Skaloud P."/>
            <person name="Haon M."/>
            <person name="Grisel S."/>
            <person name="Petersen M."/>
            <person name="Berrin J.G."/>
            <person name="Delaux P.M."/>
            <person name="Dal Grande F."/>
            <person name="Keller J."/>
        </authorList>
    </citation>
    <scope>NUCLEOTIDE SEQUENCE [LARGE SCALE GENOMIC DNA]</scope>
    <source>
        <strain evidence="2 3">SAG 2036</strain>
    </source>
</reference>
<feature type="region of interest" description="Disordered" evidence="1">
    <location>
        <begin position="1"/>
        <end position="34"/>
    </location>
</feature>
<feature type="compositionally biased region" description="Pro residues" evidence="1">
    <location>
        <begin position="106"/>
        <end position="117"/>
    </location>
</feature>
<protein>
    <submittedName>
        <fullName evidence="2">Uncharacterized protein</fullName>
    </submittedName>
</protein>
<organism evidence="2 3">
    <name type="scientific">Symbiochloris irregularis</name>
    <dbReference type="NCBI Taxonomy" id="706552"/>
    <lineage>
        <taxon>Eukaryota</taxon>
        <taxon>Viridiplantae</taxon>
        <taxon>Chlorophyta</taxon>
        <taxon>core chlorophytes</taxon>
        <taxon>Trebouxiophyceae</taxon>
        <taxon>Trebouxiales</taxon>
        <taxon>Trebouxiaceae</taxon>
        <taxon>Symbiochloris</taxon>
    </lineage>
</organism>
<feature type="compositionally biased region" description="Low complexity" evidence="1">
    <location>
        <begin position="1"/>
        <end position="25"/>
    </location>
</feature>
<name>A0AAW1NZC3_9CHLO</name>